<comment type="caution">
    <text evidence="2">The sequence shown here is derived from an EMBL/GenBank/DDBJ whole genome shotgun (WGS) entry which is preliminary data.</text>
</comment>
<dbReference type="AlphaFoldDB" id="A0A2T4GZB4"/>
<evidence type="ECO:0000313" key="3">
    <source>
        <dbReference type="Proteomes" id="UP000241587"/>
    </source>
</evidence>
<reference evidence="2 3" key="1">
    <citation type="submission" date="2018-02" db="EMBL/GenBank/DDBJ databases">
        <title>Fusarium culmorum secondary metabolites in fungal-bacterial-plant interactions.</title>
        <authorList>
            <person name="Schmidt R."/>
        </authorList>
    </citation>
    <scope>NUCLEOTIDE SEQUENCE [LARGE SCALE GENOMIC DNA]</scope>
    <source>
        <strain evidence="2 3">PV</strain>
    </source>
</reference>
<gene>
    <name evidence="2" type="ORF">FCULG_00011070</name>
</gene>
<evidence type="ECO:0000259" key="1">
    <source>
        <dbReference type="Pfam" id="PF12697"/>
    </source>
</evidence>
<dbReference type="PANTHER" id="PTHR37017">
    <property type="entry name" value="AB HYDROLASE-1 DOMAIN-CONTAINING PROTEIN-RELATED"/>
    <property type="match status" value="1"/>
</dbReference>
<dbReference type="EMBL" id="PVEM01000004">
    <property type="protein sequence ID" value="PTD08882.1"/>
    <property type="molecule type" value="Genomic_DNA"/>
</dbReference>
<dbReference type="SUPFAM" id="SSF53474">
    <property type="entry name" value="alpha/beta-Hydrolases"/>
    <property type="match status" value="1"/>
</dbReference>
<protein>
    <recommendedName>
        <fullName evidence="1">AB hydrolase-1 domain-containing protein</fullName>
    </recommendedName>
</protein>
<dbReference type="InterPro" id="IPR000073">
    <property type="entry name" value="AB_hydrolase_1"/>
</dbReference>
<dbReference type="InterPro" id="IPR029058">
    <property type="entry name" value="AB_hydrolase_fold"/>
</dbReference>
<organism evidence="2 3">
    <name type="scientific">Fusarium culmorum</name>
    <dbReference type="NCBI Taxonomy" id="5516"/>
    <lineage>
        <taxon>Eukaryota</taxon>
        <taxon>Fungi</taxon>
        <taxon>Dikarya</taxon>
        <taxon>Ascomycota</taxon>
        <taxon>Pezizomycotina</taxon>
        <taxon>Sordariomycetes</taxon>
        <taxon>Hypocreomycetidae</taxon>
        <taxon>Hypocreales</taxon>
        <taxon>Nectriaceae</taxon>
        <taxon>Fusarium</taxon>
    </lineage>
</organism>
<sequence>MTQNKAVIVLIPGGFCSPETYQAVADFLREDGFTVKIITLTTTRTLPSEDPTRDEYKDLASKGMLDDVEEIHNSIAKELAEGSEVVLFGHSYGSLPGLLSIEGYTVEERKAKGRTGGIKAYAAVAGFAFAVRERNIYGTTEQGPVMPNHSHEEGGLVHLHDTFKPSFFSDLPADQRDEAWKKVLGSHSRKSFDHLAEFINADVKIPTTYVKCEKDEVLPPMYQDNFIQAGGFSKVESLPSGHFPFLSMPKETAELFGRIAMAQLFRFHFTEGN</sequence>
<keyword evidence="3" id="KW-1185">Reference proteome</keyword>
<dbReference type="PANTHER" id="PTHR37017:SF11">
    <property type="entry name" value="ESTERASE_LIPASE_THIOESTERASE DOMAIN-CONTAINING PROTEIN"/>
    <property type="match status" value="1"/>
</dbReference>
<dbReference type="Proteomes" id="UP000241587">
    <property type="component" value="Unassembled WGS sequence"/>
</dbReference>
<dbReference type="Gene3D" id="3.40.50.1820">
    <property type="entry name" value="alpha/beta hydrolase"/>
    <property type="match status" value="1"/>
</dbReference>
<evidence type="ECO:0000313" key="2">
    <source>
        <dbReference type="EMBL" id="PTD08882.1"/>
    </source>
</evidence>
<dbReference type="OMA" id="MPYFEHE"/>
<dbReference type="OrthoDB" id="1263307at2759"/>
<proteinExistence type="predicted"/>
<accession>A0A2T4GZB4</accession>
<dbReference type="Pfam" id="PF12697">
    <property type="entry name" value="Abhydrolase_6"/>
    <property type="match status" value="1"/>
</dbReference>
<feature type="domain" description="AB hydrolase-1" evidence="1">
    <location>
        <begin position="8"/>
        <end position="254"/>
    </location>
</feature>
<name>A0A2T4GZB4_FUSCU</name>
<dbReference type="InterPro" id="IPR052897">
    <property type="entry name" value="Sec-Metab_Biosynth_Hydrolase"/>
</dbReference>